<dbReference type="Pfam" id="PF00126">
    <property type="entry name" value="HTH_1"/>
    <property type="match status" value="1"/>
</dbReference>
<keyword evidence="2" id="KW-0805">Transcription regulation</keyword>
<proteinExistence type="inferred from homology"/>
<keyword evidence="3" id="KW-0238">DNA-binding</keyword>
<accession>A0A097EKP2</accession>
<dbReference type="PANTHER" id="PTHR30537">
    <property type="entry name" value="HTH-TYPE TRANSCRIPTIONAL REGULATOR"/>
    <property type="match status" value="1"/>
</dbReference>
<dbReference type="Pfam" id="PF03466">
    <property type="entry name" value="LysR_substrate"/>
    <property type="match status" value="1"/>
</dbReference>
<evidence type="ECO:0000256" key="1">
    <source>
        <dbReference type="ARBA" id="ARBA00009437"/>
    </source>
</evidence>
<sequence length="307" mass="32278">MRLPDLEAWAIFAAVAEHNSFSAAADAIGLSKATVSKAITRLEEQIGQSLFHRTSRRLALTEAGKPLAAHAARILAEAQAAEEAARDALSAPTGRVRLAAPMSFGVRNVAPLLAEFLAAHPGIEIDLHLSDARVDIVAEGFDVALRIGDLPDSSLRGRRLCDIRTHLVAAPAYLAAHGTPTHPSELARHRVLGYSNVLAPWRFQHADGSDVAIRPQGPLIANSGEALIPTLIAGLGIARLPGFIVGPHIGSGAVVTILPDWSAAAIGLHLLTPPSALRPARVEALIAFLSGRLRDPCAEADQPARAT</sequence>
<comment type="similarity">
    <text evidence="1">Belongs to the LysR transcriptional regulatory family.</text>
</comment>
<dbReference type="AlphaFoldDB" id="A0A097EKP2"/>
<dbReference type="SUPFAM" id="SSF53850">
    <property type="entry name" value="Periplasmic binding protein-like II"/>
    <property type="match status" value="1"/>
</dbReference>
<keyword evidence="7" id="KW-1185">Reference proteome</keyword>
<dbReference type="RefSeq" id="WP_038667047.1">
    <property type="nucleotide sequence ID" value="NZ_CP009571.1"/>
</dbReference>
<dbReference type="InterPro" id="IPR036390">
    <property type="entry name" value="WH_DNA-bd_sf"/>
</dbReference>
<name>A0A097EKP2_9SPHN</name>
<dbReference type="InterPro" id="IPR005119">
    <property type="entry name" value="LysR_subst-bd"/>
</dbReference>
<dbReference type="PANTHER" id="PTHR30537:SF5">
    <property type="entry name" value="HTH-TYPE TRANSCRIPTIONAL ACTIVATOR TTDR-RELATED"/>
    <property type="match status" value="1"/>
</dbReference>
<evidence type="ECO:0000256" key="2">
    <source>
        <dbReference type="ARBA" id="ARBA00023015"/>
    </source>
</evidence>
<reference evidence="6 7" key="1">
    <citation type="submission" date="2014-09" db="EMBL/GenBank/DDBJ databases">
        <title>Using Illumina technology Improving SMRT sequencing Genome Assembly by RASTools.</title>
        <authorList>
            <person name="Zhou Y."/>
            <person name="Ma T."/>
            <person name="Liu T."/>
        </authorList>
    </citation>
    <scope>NUCLEOTIDE SEQUENCE [LARGE SCALE GENOMIC DNA]</scope>
    <source>
        <strain evidence="6 7">ATCC 55669</strain>
    </source>
</reference>
<dbReference type="FunFam" id="1.10.10.10:FF:000001">
    <property type="entry name" value="LysR family transcriptional regulator"/>
    <property type="match status" value="1"/>
</dbReference>
<dbReference type="Proteomes" id="UP000033200">
    <property type="component" value="Chromosome"/>
</dbReference>
<dbReference type="PRINTS" id="PR00039">
    <property type="entry name" value="HTHLYSR"/>
</dbReference>
<evidence type="ECO:0000256" key="3">
    <source>
        <dbReference type="ARBA" id="ARBA00023125"/>
    </source>
</evidence>
<dbReference type="GO" id="GO:0043565">
    <property type="term" value="F:sequence-specific DNA binding"/>
    <property type="evidence" value="ECO:0007669"/>
    <property type="project" value="TreeGrafter"/>
</dbReference>
<organism evidence="6 7">
    <name type="scientific">Sphingomonas taxi</name>
    <dbReference type="NCBI Taxonomy" id="1549858"/>
    <lineage>
        <taxon>Bacteria</taxon>
        <taxon>Pseudomonadati</taxon>
        <taxon>Pseudomonadota</taxon>
        <taxon>Alphaproteobacteria</taxon>
        <taxon>Sphingomonadales</taxon>
        <taxon>Sphingomonadaceae</taxon>
        <taxon>Sphingomonas</taxon>
    </lineage>
</organism>
<dbReference type="CDD" id="cd08422">
    <property type="entry name" value="PBP2_CrgA_like"/>
    <property type="match status" value="1"/>
</dbReference>
<dbReference type="GO" id="GO:0006351">
    <property type="term" value="P:DNA-templated transcription"/>
    <property type="evidence" value="ECO:0007669"/>
    <property type="project" value="TreeGrafter"/>
</dbReference>
<dbReference type="InterPro" id="IPR000847">
    <property type="entry name" value="LysR_HTH_N"/>
</dbReference>
<evidence type="ECO:0000256" key="4">
    <source>
        <dbReference type="ARBA" id="ARBA00023163"/>
    </source>
</evidence>
<gene>
    <name evidence="6" type="ORF">MC45_09525</name>
</gene>
<dbReference type="Gene3D" id="1.10.10.10">
    <property type="entry name" value="Winged helix-like DNA-binding domain superfamily/Winged helix DNA-binding domain"/>
    <property type="match status" value="1"/>
</dbReference>
<dbReference type="SUPFAM" id="SSF46785">
    <property type="entry name" value="Winged helix' DNA-binding domain"/>
    <property type="match status" value="1"/>
</dbReference>
<dbReference type="eggNOG" id="COG0583">
    <property type="taxonomic scope" value="Bacteria"/>
</dbReference>
<dbReference type="EMBL" id="CP009571">
    <property type="protein sequence ID" value="AIT08139.1"/>
    <property type="molecule type" value="Genomic_DNA"/>
</dbReference>
<evidence type="ECO:0000313" key="7">
    <source>
        <dbReference type="Proteomes" id="UP000033200"/>
    </source>
</evidence>
<dbReference type="GO" id="GO:0003700">
    <property type="term" value="F:DNA-binding transcription factor activity"/>
    <property type="evidence" value="ECO:0007669"/>
    <property type="project" value="InterPro"/>
</dbReference>
<protein>
    <submittedName>
        <fullName evidence="6">LysR family transcriptional regulator</fullName>
    </submittedName>
</protein>
<dbReference type="InterPro" id="IPR036388">
    <property type="entry name" value="WH-like_DNA-bd_sf"/>
</dbReference>
<feature type="domain" description="HTH lysR-type" evidence="5">
    <location>
        <begin position="4"/>
        <end position="61"/>
    </location>
</feature>
<evidence type="ECO:0000313" key="6">
    <source>
        <dbReference type="EMBL" id="AIT08139.1"/>
    </source>
</evidence>
<dbReference type="InterPro" id="IPR058163">
    <property type="entry name" value="LysR-type_TF_proteobact-type"/>
</dbReference>
<dbReference type="HOGENOM" id="CLU_039613_16_2_5"/>
<evidence type="ECO:0000259" key="5">
    <source>
        <dbReference type="PROSITE" id="PS50931"/>
    </source>
</evidence>
<dbReference type="KEGG" id="stax:MC45_09525"/>
<dbReference type="Gene3D" id="3.40.190.290">
    <property type="match status" value="1"/>
</dbReference>
<dbReference type="PROSITE" id="PS50931">
    <property type="entry name" value="HTH_LYSR"/>
    <property type="match status" value="1"/>
</dbReference>
<dbReference type="STRING" id="1549858.MC45_09525"/>
<keyword evidence="4" id="KW-0804">Transcription</keyword>